<accession>A0A2P2Q7E2</accession>
<sequence length="51" mass="5729">MSVSLDLLEAEGKIAHGSFLMRSLSFSKLLMLSLLFFIVMLGERGTQRRVV</sequence>
<name>A0A2P2Q7E2_RHIMU</name>
<feature type="transmembrane region" description="Helical" evidence="1">
    <location>
        <begin position="20"/>
        <end position="41"/>
    </location>
</feature>
<dbReference type="EMBL" id="GGEC01082400">
    <property type="protein sequence ID" value="MBX62884.1"/>
    <property type="molecule type" value="Transcribed_RNA"/>
</dbReference>
<dbReference type="AlphaFoldDB" id="A0A2P2Q7E2"/>
<evidence type="ECO:0000256" key="1">
    <source>
        <dbReference type="SAM" id="Phobius"/>
    </source>
</evidence>
<protein>
    <submittedName>
        <fullName evidence="2">Uncharacterized protein</fullName>
    </submittedName>
</protein>
<proteinExistence type="predicted"/>
<keyword evidence="1" id="KW-0472">Membrane</keyword>
<reference evidence="2" key="1">
    <citation type="submission" date="2018-02" db="EMBL/GenBank/DDBJ databases">
        <title>Rhizophora mucronata_Transcriptome.</title>
        <authorList>
            <person name="Meera S.P."/>
            <person name="Sreeshan A."/>
            <person name="Augustine A."/>
        </authorList>
    </citation>
    <scope>NUCLEOTIDE SEQUENCE</scope>
    <source>
        <tissue evidence="2">Leaf</tissue>
    </source>
</reference>
<keyword evidence="1" id="KW-1133">Transmembrane helix</keyword>
<evidence type="ECO:0000313" key="2">
    <source>
        <dbReference type="EMBL" id="MBX62884.1"/>
    </source>
</evidence>
<organism evidence="2">
    <name type="scientific">Rhizophora mucronata</name>
    <name type="common">Asiatic mangrove</name>
    <dbReference type="NCBI Taxonomy" id="61149"/>
    <lineage>
        <taxon>Eukaryota</taxon>
        <taxon>Viridiplantae</taxon>
        <taxon>Streptophyta</taxon>
        <taxon>Embryophyta</taxon>
        <taxon>Tracheophyta</taxon>
        <taxon>Spermatophyta</taxon>
        <taxon>Magnoliopsida</taxon>
        <taxon>eudicotyledons</taxon>
        <taxon>Gunneridae</taxon>
        <taxon>Pentapetalae</taxon>
        <taxon>rosids</taxon>
        <taxon>fabids</taxon>
        <taxon>Malpighiales</taxon>
        <taxon>Rhizophoraceae</taxon>
        <taxon>Rhizophora</taxon>
    </lineage>
</organism>
<keyword evidence="1" id="KW-0812">Transmembrane</keyword>